<dbReference type="RefSeq" id="WP_166107651.1">
    <property type="nucleotide sequence ID" value="NZ_JAADJT010000013.1"/>
</dbReference>
<accession>A0ABX0FST9</accession>
<dbReference type="PANTHER" id="PTHR46832">
    <property type="entry name" value="5'-METHYLTHIOADENOSINE/S-ADENOSYLHOMOCYSTEINE NUCLEOSIDASE"/>
    <property type="match status" value="1"/>
</dbReference>
<dbReference type="EMBL" id="JAADJT010000013">
    <property type="protein sequence ID" value="NGZ87524.1"/>
    <property type="molecule type" value="Genomic_DNA"/>
</dbReference>
<dbReference type="InterPro" id="IPR000845">
    <property type="entry name" value="Nucleoside_phosphorylase_d"/>
</dbReference>
<gene>
    <name evidence="2" type="ORF">GW587_25095</name>
</gene>
<keyword evidence="3" id="KW-1185">Reference proteome</keyword>
<feature type="domain" description="Nucleoside phosphorylase" evidence="1">
    <location>
        <begin position="315"/>
        <end position="550"/>
    </location>
</feature>
<evidence type="ECO:0000259" key="1">
    <source>
        <dbReference type="Pfam" id="PF01048"/>
    </source>
</evidence>
<comment type="caution">
    <text evidence="2">The sequence shown here is derived from an EMBL/GenBank/DDBJ whole genome shotgun (WGS) entry which is preliminary data.</text>
</comment>
<name>A0ABX0FST9_9BURK</name>
<dbReference type="InterPro" id="IPR035994">
    <property type="entry name" value="Nucleoside_phosphorylase_sf"/>
</dbReference>
<dbReference type="Pfam" id="PF01048">
    <property type="entry name" value="PNP_UDP_1"/>
    <property type="match status" value="1"/>
</dbReference>
<dbReference type="SUPFAM" id="SSF53167">
    <property type="entry name" value="Purine and uridine phosphorylases"/>
    <property type="match status" value="1"/>
</dbReference>
<evidence type="ECO:0000313" key="2">
    <source>
        <dbReference type="EMBL" id="NGZ87524.1"/>
    </source>
</evidence>
<reference evidence="3" key="1">
    <citation type="submission" date="2023-07" db="EMBL/GenBank/DDBJ databases">
        <title>Duganella aceri sp. nov., isolated from tree sap.</title>
        <authorList>
            <person name="Kim I.S."/>
        </authorList>
    </citation>
    <scope>NUCLEOTIDE SEQUENCE [LARGE SCALE GENOMIC DNA]</scope>
    <source>
        <strain evidence="3">SAP-35</strain>
    </source>
</reference>
<dbReference type="PANTHER" id="PTHR46832:SF1">
    <property type="entry name" value="5'-METHYLTHIOADENOSINE_S-ADENOSYLHOMOCYSTEINE NUCLEOSIDASE"/>
    <property type="match status" value="1"/>
</dbReference>
<organism evidence="2 3">
    <name type="scientific">Duganella aceris</name>
    <dbReference type="NCBI Taxonomy" id="2703883"/>
    <lineage>
        <taxon>Bacteria</taxon>
        <taxon>Pseudomonadati</taxon>
        <taxon>Pseudomonadota</taxon>
        <taxon>Betaproteobacteria</taxon>
        <taxon>Burkholderiales</taxon>
        <taxon>Oxalobacteraceae</taxon>
        <taxon>Telluria group</taxon>
        <taxon>Duganella</taxon>
    </lineage>
</organism>
<dbReference type="Gene3D" id="3.40.50.1580">
    <property type="entry name" value="Nucleoside phosphorylase domain"/>
    <property type="match status" value="1"/>
</dbReference>
<protein>
    <recommendedName>
        <fullName evidence="1">Nucleoside phosphorylase domain-containing protein</fullName>
    </recommendedName>
</protein>
<evidence type="ECO:0000313" key="3">
    <source>
        <dbReference type="Proteomes" id="UP000666369"/>
    </source>
</evidence>
<dbReference type="Proteomes" id="UP000666369">
    <property type="component" value="Unassembled WGS sequence"/>
</dbReference>
<sequence>MPFQIKLRWKIVTRLTSLEAREKLLTGLLFNQRGGRSFIRSIGGRIQTTYEPILLEPTDVLHQALAKGKNSLDLVGNKFPYEIAGFPAEISNRLNVTIRLFGQFICITLELSPFSVSADTDLLQLQNLESHPRLLEFVRLLGGIITQADRNAKPLPSLPKCFSAIQIVSTDTKEILSDINLVELVTHHSLPRESVVADVIRKNQPHLVDRSTLLIDKQGIVSYVPEDAQPTLQGNTQRFDNASSMLELAAIIKAHFDANIQLPTDVERIISSPEDAIHDSVSAQNTWNLVVKEFKLRDLLLKSPEKKMQRSKERILIVAVTSVEIDAIRSAFEVETGQSAKPLKVEGYIYQFLGEIGDFDVFLSISEMGTGGISGSQESIRKAINALSPAATFMVGIAFGVNKKKFSIGDILVSKQLLFYELQRINADATFNLRGDRVPASPEPLNWVRHAISSWSGNSSIKVESGLLLSGEKLIDNIDFRDQLAAKVSDALGGEMEGAGLYVACANSGVPWILIKAICDWADGKKSKNKLVNQKLAATNASAFVLHLLKFAGNGKE</sequence>
<proteinExistence type="predicted"/>